<feature type="region of interest" description="Disordered" evidence="1">
    <location>
        <begin position="1"/>
        <end position="196"/>
    </location>
</feature>
<sequence>HDSDSDSELSLDEHSSSYASSHSSDSEEDGLETEKQWNTSASKNNEHGPLHSTPKVDVLPNHVKPYWPTECVTASDSEDPGAKQKLKVETKVNVELHRESQVNHGSEVPPDTENDGQQKENRPLAHQNNQQPEQRKGILKNKVTYPPPLVDKNMKNRLREKLSDYNQTTISSRTASLGTNDRMRSPSDSGVTVKNARREQSRDQLNGMAMNLHVGTGHADTSDSE</sequence>
<keyword evidence="2" id="KW-0675">Receptor</keyword>
<evidence type="ECO:0000313" key="3">
    <source>
        <dbReference type="Proteomes" id="UP000053615"/>
    </source>
</evidence>
<feature type="compositionally biased region" description="Basic and acidic residues" evidence="1">
    <location>
        <begin position="152"/>
        <end position="163"/>
    </location>
</feature>
<feature type="compositionally biased region" description="Acidic residues" evidence="1">
    <location>
        <begin position="1"/>
        <end position="10"/>
    </location>
</feature>
<dbReference type="AlphaFoldDB" id="A0A091K9P0"/>
<dbReference type="EMBL" id="KK547891">
    <property type="protein sequence ID" value="KFP32913.1"/>
    <property type="molecule type" value="Genomic_DNA"/>
</dbReference>
<accession>A0A091K9P0</accession>
<feature type="non-terminal residue" evidence="2">
    <location>
        <position position="225"/>
    </location>
</feature>
<feature type="compositionally biased region" description="Basic and acidic residues" evidence="1">
    <location>
        <begin position="80"/>
        <end position="101"/>
    </location>
</feature>
<evidence type="ECO:0000256" key="1">
    <source>
        <dbReference type="SAM" id="MobiDB-lite"/>
    </source>
</evidence>
<gene>
    <name evidence="2" type="ORF">N325_02860</name>
</gene>
<reference evidence="2 3" key="1">
    <citation type="submission" date="2014-04" db="EMBL/GenBank/DDBJ databases">
        <title>Genome evolution of avian class.</title>
        <authorList>
            <person name="Zhang G."/>
            <person name="Li C."/>
        </authorList>
    </citation>
    <scope>NUCLEOTIDE SEQUENCE [LARGE SCALE GENOMIC DNA]</scope>
    <source>
        <strain evidence="2">BGI_N325</strain>
    </source>
</reference>
<feature type="non-terminal residue" evidence="2">
    <location>
        <position position="1"/>
    </location>
</feature>
<name>A0A091K9P0_COLST</name>
<keyword evidence="3" id="KW-1185">Reference proteome</keyword>
<proteinExistence type="predicted"/>
<feature type="compositionally biased region" description="Polar residues" evidence="1">
    <location>
        <begin position="164"/>
        <end position="179"/>
    </location>
</feature>
<evidence type="ECO:0000313" key="2">
    <source>
        <dbReference type="EMBL" id="KFP32913.1"/>
    </source>
</evidence>
<organism evidence="2 3">
    <name type="scientific">Colius striatus</name>
    <name type="common">Speckled mousebird</name>
    <dbReference type="NCBI Taxonomy" id="57412"/>
    <lineage>
        <taxon>Eukaryota</taxon>
        <taxon>Metazoa</taxon>
        <taxon>Chordata</taxon>
        <taxon>Craniata</taxon>
        <taxon>Vertebrata</taxon>
        <taxon>Euteleostomi</taxon>
        <taxon>Archelosauria</taxon>
        <taxon>Archosauria</taxon>
        <taxon>Dinosauria</taxon>
        <taxon>Saurischia</taxon>
        <taxon>Theropoda</taxon>
        <taxon>Coelurosauria</taxon>
        <taxon>Aves</taxon>
        <taxon>Neognathae</taxon>
        <taxon>Neoaves</taxon>
        <taxon>Telluraves</taxon>
        <taxon>Coraciimorphae</taxon>
        <taxon>Coliiformes</taxon>
        <taxon>Coliidae</taxon>
        <taxon>Colius</taxon>
    </lineage>
</organism>
<protein>
    <submittedName>
        <fullName evidence="2">Cadherin EGF LAG seven-pass G-type receptor 1</fullName>
    </submittedName>
</protein>
<dbReference type="Proteomes" id="UP000053615">
    <property type="component" value="Unassembled WGS sequence"/>
</dbReference>